<dbReference type="Gene3D" id="1.25.70.10">
    <property type="entry name" value="Transcription termination factor 3, mitochondrial"/>
    <property type="match status" value="1"/>
</dbReference>
<comment type="caution">
    <text evidence="1">The sequence shown here is derived from an EMBL/GenBank/DDBJ whole genome shotgun (WGS) entry which is preliminary data.</text>
</comment>
<name>A0ABP0KEK8_9DINO</name>
<proteinExistence type="predicted"/>
<reference evidence="1 2" key="1">
    <citation type="submission" date="2024-02" db="EMBL/GenBank/DDBJ databases">
        <authorList>
            <person name="Chen Y."/>
            <person name="Shah S."/>
            <person name="Dougan E. K."/>
            <person name="Thang M."/>
            <person name="Chan C."/>
        </authorList>
    </citation>
    <scope>NUCLEOTIDE SEQUENCE [LARGE SCALE GENOMIC DNA]</scope>
</reference>
<evidence type="ECO:0000313" key="2">
    <source>
        <dbReference type="Proteomes" id="UP001642464"/>
    </source>
</evidence>
<evidence type="ECO:0000313" key="1">
    <source>
        <dbReference type="EMBL" id="CAK9024459.1"/>
    </source>
</evidence>
<sequence length="318" mass="35811">MPAWWRNGWPRGRVDSRAEAELLSQLAALLMPGTAIGELFRSFPATQGWKGHYLEPDLTAHGVLKKKTAALFVEYDGFWRHGETEGMAMDRKKNAALLDYAPAGSFVIRLTHSVRKPVAQAHTLWVRVPRWREGEERSLVKTLHSILEQMVAGMQDAWRPNACKRMKQSLLRMAIDKWTLAEDGQQFAMKAATLAGRNSSKEVCDYLAAEGFSPHDIATMKRIFESRSQAIEGNLKPKLRWLLGLGLSKMQVAKAVAGFPRVLGLSIEENLKPTVEARSSNFRIGSSDPMRRRQAQGEMYSPCLLLRVSKIRQPGTWI</sequence>
<keyword evidence="2" id="KW-1185">Reference proteome</keyword>
<dbReference type="Proteomes" id="UP001642464">
    <property type="component" value="Unassembled WGS sequence"/>
</dbReference>
<dbReference type="EMBL" id="CAXAMM010010890">
    <property type="protein sequence ID" value="CAK9024459.1"/>
    <property type="molecule type" value="Genomic_DNA"/>
</dbReference>
<protein>
    <submittedName>
        <fullName evidence="1">Mitochondrial</fullName>
    </submittedName>
</protein>
<accession>A0ABP0KEK8</accession>
<gene>
    <name evidence="1" type="ORF">SCF082_LOCUS16631</name>
</gene>
<dbReference type="InterPro" id="IPR038538">
    <property type="entry name" value="MTERF_sf"/>
</dbReference>
<organism evidence="1 2">
    <name type="scientific">Durusdinium trenchii</name>
    <dbReference type="NCBI Taxonomy" id="1381693"/>
    <lineage>
        <taxon>Eukaryota</taxon>
        <taxon>Sar</taxon>
        <taxon>Alveolata</taxon>
        <taxon>Dinophyceae</taxon>
        <taxon>Suessiales</taxon>
        <taxon>Symbiodiniaceae</taxon>
        <taxon>Durusdinium</taxon>
    </lineage>
</organism>